<dbReference type="Gene3D" id="1.20.1070.10">
    <property type="entry name" value="Rhodopsin 7-helix transmembrane proteins"/>
    <property type="match status" value="1"/>
</dbReference>
<protein>
    <recommendedName>
        <fullName evidence="21">G-protein coupled receptors family 1 profile domain-containing protein</fullName>
    </recommendedName>
</protein>
<dbReference type="InterPro" id="IPR000276">
    <property type="entry name" value="GPCR_Rhodpsn"/>
</dbReference>
<dbReference type="GO" id="GO:0003677">
    <property type="term" value="F:DNA binding"/>
    <property type="evidence" value="ECO:0007669"/>
    <property type="project" value="UniProtKB-KW"/>
</dbReference>
<dbReference type="EMBL" id="JARPUR010000008">
    <property type="protein sequence ID" value="KAK4872056.1"/>
    <property type="molecule type" value="Genomic_DNA"/>
</dbReference>
<evidence type="ECO:0000256" key="10">
    <source>
        <dbReference type="ARBA" id="ARBA00023163"/>
    </source>
</evidence>
<dbReference type="AlphaFoldDB" id="A0AAN7S607"/>
<dbReference type="PANTHER" id="PTHR45695">
    <property type="entry name" value="LEUCOKININ RECEPTOR-RELATED"/>
    <property type="match status" value="1"/>
</dbReference>
<dbReference type="FunFam" id="1.20.1070.10:FF:000511">
    <property type="entry name" value="Putative neuropeptide G protein-coupled receptor"/>
    <property type="match status" value="1"/>
</dbReference>
<keyword evidence="4 14" id="KW-0812">Transmembrane</keyword>
<dbReference type="FunFam" id="1.20.5.170:FF:000025">
    <property type="entry name" value="nuclear factor interleukin-3-regulated protein-like"/>
    <property type="match status" value="1"/>
</dbReference>
<feature type="transmembrane region" description="Helical" evidence="16">
    <location>
        <begin position="109"/>
        <end position="131"/>
    </location>
</feature>
<dbReference type="Pfam" id="PF07716">
    <property type="entry name" value="bZIP_2"/>
    <property type="match status" value="1"/>
</dbReference>
<keyword evidence="11 14" id="KW-0675">Receptor</keyword>
<feature type="region of interest" description="Disordered" evidence="15">
    <location>
        <begin position="798"/>
        <end position="820"/>
    </location>
</feature>
<feature type="region of interest" description="Disordered" evidence="15">
    <location>
        <begin position="501"/>
        <end position="542"/>
    </location>
</feature>
<keyword evidence="10" id="KW-0804">Transcription</keyword>
<evidence type="ECO:0000256" key="3">
    <source>
        <dbReference type="ARBA" id="ARBA00010663"/>
    </source>
</evidence>
<keyword evidence="20" id="KW-1185">Reference proteome</keyword>
<dbReference type="GO" id="GO:0004983">
    <property type="term" value="F:neuropeptide Y receptor activity"/>
    <property type="evidence" value="ECO:0007669"/>
    <property type="project" value="InterPro"/>
</dbReference>
<evidence type="ECO:0000313" key="19">
    <source>
        <dbReference type="EMBL" id="KAK4872056.1"/>
    </source>
</evidence>
<evidence type="ECO:0000256" key="1">
    <source>
        <dbReference type="ARBA" id="ARBA00004141"/>
    </source>
</evidence>
<feature type="compositionally biased region" description="Basic and acidic residues" evidence="15">
    <location>
        <begin position="556"/>
        <end position="587"/>
    </location>
</feature>
<dbReference type="Proteomes" id="UP001353858">
    <property type="component" value="Unassembled WGS sequence"/>
</dbReference>
<evidence type="ECO:0000256" key="16">
    <source>
        <dbReference type="SAM" id="Phobius"/>
    </source>
</evidence>
<evidence type="ECO:0000256" key="7">
    <source>
        <dbReference type="ARBA" id="ARBA00023040"/>
    </source>
</evidence>
<dbReference type="InterPro" id="IPR017452">
    <property type="entry name" value="GPCR_Rhodpsn_7TM"/>
</dbReference>
<dbReference type="SUPFAM" id="SSF81321">
    <property type="entry name" value="Family A G protein-coupled receptor-like"/>
    <property type="match status" value="1"/>
</dbReference>
<feature type="compositionally biased region" description="Polar residues" evidence="15">
    <location>
        <begin position="740"/>
        <end position="751"/>
    </location>
</feature>
<feature type="transmembrane region" description="Helical" evidence="16">
    <location>
        <begin position="68"/>
        <end position="89"/>
    </location>
</feature>
<comment type="similarity">
    <text evidence="2">Belongs to the bZIP family. NFIL3 subfamily.</text>
</comment>
<dbReference type="PANTHER" id="PTHR45695:SF15">
    <property type="entry name" value="OPSIN RH2"/>
    <property type="match status" value="1"/>
</dbReference>
<dbReference type="InterPro" id="IPR046347">
    <property type="entry name" value="bZIP_sf"/>
</dbReference>
<dbReference type="PRINTS" id="PR00237">
    <property type="entry name" value="GPCRRHODOPSN"/>
</dbReference>
<dbReference type="Pfam" id="PF00001">
    <property type="entry name" value="7tm_1"/>
    <property type="match status" value="1"/>
</dbReference>
<dbReference type="PROSITE" id="PS00237">
    <property type="entry name" value="G_PROTEIN_RECEP_F1_1"/>
    <property type="match status" value="1"/>
</dbReference>
<keyword evidence="5 16" id="KW-1133">Transmembrane helix</keyword>
<feature type="transmembrane region" description="Helical" evidence="16">
    <location>
        <begin position="35"/>
        <end position="59"/>
    </location>
</feature>
<dbReference type="PRINTS" id="PR01012">
    <property type="entry name" value="NRPEPTIDEYR"/>
</dbReference>
<dbReference type="InterPro" id="IPR047106">
    <property type="entry name" value="NFIL3-like_bZIP"/>
</dbReference>
<feature type="transmembrane region" description="Helical" evidence="16">
    <location>
        <begin position="319"/>
        <end position="341"/>
    </location>
</feature>
<evidence type="ECO:0000256" key="4">
    <source>
        <dbReference type="ARBA" id="ARBA00022692"/>
    </source>
</evidence>
<dbReference type="PROSITE" id="PS50217">
    <property type="entry name" value="BZIP"/>
    <property type="match status" value="1"/>
</dbReference>
<dbReference type="CDD" id="cd14694">
    <property type="entry name" value="bZIP_NFIL3"/>
    <property type="match status" value="1"/>
</dbReference>
<dbReference type="CDD" id="cd15001">
    <property type="entry name" value="7tmA_GPRnna14-like"/>
    <property type="match status" value="1"/>
</dbReference>
<feature type="transmembrane region" description="Helical" evidence="16">
    <location>
        <begin position="199"/>
        <end position="225"/>
    </location>
</feature>
<accession>A0AAN7S607</accession>
<feature type="region of interest" description="Disordered" evidence="15">
    <location>
        <begin position="556"/>
        <end position="590"/>
    </location>
</feature>
<comment type="subcellular location">
    <subcellularLocation>
        <location evidence="1">Membrane</location>
        <topology evidence="1">Multi-pass membrane protein</topology>
    </subcellularLocation>
</comment>
<organism evidence="19 20">
    <name type="scientific">Aquatica leii</name>
    <dbReference type="NCBI Taxonomy" id="1421715"/>
    <lineage>
        <taxon>Eukaryota</taxon>
        <taxon>Metazoa</taxon>
        <taxon>Ecdysozoa</taxon>
        <taxon>Arthropoda</taxon>
        <taxon>Hexapoda</taxon>
        <taxon>Insecta</taxon>
        <taxon>Pterygota</taxon>
        <taxon>Neoptera</taxon>
        <taxon>Endopterygota</taxon>
        <taxon>Coleoptera</taxon>
        <taxon>Polyphaga</taxon>
        <taxon>Elateriformia</taxon>
        <taxon>Elateroidea</taxon>
        <taxon>Lampyridae</taxon>
        <taxon>Luciolinae</taxon>
        <taxon>Aquatica</taxon>
    </lineage>
</organism>
<dbReference type="InterPro" id="IPR000611">
    <property type="entry name" value="NPY_rcpt"/>
</dbReference>
<keyword evidence="6" id="KW-0805">Transcription regulation</keyword>
<keyword evidence="7 14" id="KW-0297">G-protein coupled receptor</keyword>
<evidence type="ECO:0000313" key="20">
    <source>
        <dbReference type="Proteomes" id="UP001353858"/>
    </source>
</evidence>
<dbReference type="Gene3D" id="1.20.5.170">
    <property type="match status" value="1"/>
</dbReference>
<reference evidence="20" key="1">
    <citation type="submission" date="2023-01" db="EMBL/GenBank/DDBJ databases">
        <title>Key to firefly adult light organ development and bioluminescence: homeobox transcription factors regulate luciferase expression and transportation to peroxisome.</title>
        <authorList>
            <person name="Fu X."/>
        </authorList>
    </citation>
    <scope>NUCLEOTIDE SEQUENCE [LARGE SCALE GENOMIC DNA]</scope>
</reference>
<dbReference type="PROSITE" id="PS50262">
    <property type="entry name" value="G_PROTEIN_RECEP_F1_2"/>
    <property type="match status" value="1"/>
</dbReference>
<evidence type="ECO:0000256" key="11">
    <source>
        <dbReference type="ARBA" id="ARBA00023170"/>
    </source>
</evidence>
<dbReference type="InterPro" id="IPR004827">
    <property type="entry name" value="bZIP"/>
</dbReference>
<comment type="caution">
    <text evidence="19">The sequence shown here is derived from an EMBL/GenBank/DDBJ whole genome shotgun (WGS) entry which is preliminary data.</text>
</comment>
<evidence type="ECO:0000259" key="18">
    <source>
        <dbReference type="PROSITE" id="PS50262"/>
    </source>
</evidence>
<evidence type="ECO:0000256" key="8">
    <source>
        <dbReference type="ARBA" id="ARBA00023125"/>
    </source>
</evidence>
<feature type="region of interest" description="Disordered" evidence="15">
    <location>
        <begin position="394"/>
        <end position="442"/>
    </location>
</feature>
<keyword evidence="12 14" id="KW-0807">Transducer</keyword>
<feature type="region of interest" description="Disordered" evidence="15">
    <location>
        <begin position="731"/>
        <end position="753"/>
    </location>
</feature>
<dbReference type="GO" id="GO:0005634">
    <property type="term" value="C:nucleus"/>
    <property type="evidence" value="ECO:0007669"/>
    <property type="project" value="UniProtKB-ARBA"/>
</dbReference>
<dbReference type="SMART" id="SM00338">
    <property type="entry name" value="BRLZ"/>
    <property type="match status" value="1"/>
</dbReference>
<evidence type="ECO:0000256" key="13">
    <source>
        <dbReference type="ARBA" id="ARBA00023242"/>
    </source>
</evidence>
<proteinExistence type="inferred from homology"/>
<evidence type="ECO:0000259" key="17">
    <source>
        <dbReference type="PROSITE" id="PS50217"/>
    </source>
</evidence>
<evidence type="ECO:0000256" key="6">
    <source>
        <dbReference type="ARBA" id="ARBA00023015"/>
    </source>
</evidence>
<feature type="transmembrane region" description="Helical" evidence="16">
    <location>
        <begin position="151"/>
        <end position="173"/>
    </location>
</feature>
<feature type="domain" description="G-protein coupled receptors family 1 profile" evidence="18">
    <location>
        <begin position="48"/>
        <end position="339"/>
    </location>
</feature>
<comment type="similarity">
    <text evidence="3 14">Belongs to the G-protein coupled receptor 1 family.</text>
</comment>
<evidence type="ECO:0000256" key="2">
    <source>
        <dbReference type="ARBA" id="ARBA00006079"/>
    </source>
</evidence>
<gene>
    <name evidence="19" type="ORF">RN001_016180</name>
</gene>
<evidence type="ECO:0000256" key="15">
    <source>
        <dbReference type="SAM" id="MobiDB-lite"/>
    </source>
</evidence>
<feature type="transmembrane region" description="Helical" evidence="16">
    <location>
        <begin position="279"/>
        <end position="299"/>
    </location>
</feature>
<name>A0AAN7S607_9COLE</name>
<evidence type="ECO:0000256" key="5">
    <source>
        <dbReference type="ARBA" id="ARBA00022989"/>
    </source>
</evidence>
<feature type="domain" description="BZIP" evidence="17">
    <location>
        <begin position="571"/>
        <end position="623"/>
    </location>
</feature>
<evidence type="ECO:0008006" key="21">
    <source>
        <dbReference type="Google" id="ProtNLM"/>
    </source>
</evidence>
<dbReference type="PROSITE" id="PS00036">
    <property type="entry name" value="BZIP_BASIC"/>
    <property type="match status" value="1"/>
</dbReference>
<evidence type="ECO:0000256" key="12">
    <source>
        <dbReference type="ARBA" id="ARBA00023224"/>
    </source>
</evidence>
<keyword evidence="9 16" id="KW-0472">Membrane</keyword>
<keyword evidence="8" id="KW-0238">DNA-binding</keyword>
<sequence>MSGYDMADYEYISEYEYDFQDSHSTFYWEELLPTLFVYTITLVLGLIGNTLIVSTTCIYRRMQTATNMLLASLASADLLLILFCIPVKVAKLFSYTWAMGSFLCKTVHYVQNLSTSCSVLTLTAISIERYYAIVHPMKAKYVCTNSQAKKIILLTWCLAILLAIPILCVQIQMEVGDRFKAFWCVRDWENQSLWRFYEVYMLILVLIAPTCVMTCAYSLICWEIWKVIEERNIMTSRIALSRNRIDQDKHTEAIDLSDPTKVKRIRKSEKEDTRIVKQVIYMLVAVVTLFIICWGPLLIDNVLTAYNILPKQRTGYLKYMGTAFHLMAYFNSCINPIIYGFMSKNFRDSFRAALCCRKKTMLHYRNGELVKSSRNSSNCKIILVQKVSIMSITTTETKESKEEAETFSSEETNGTESQNDSDDTKMEHYQEATAPDECLTDPRKSKRERIVNIFKASTEEHPDRAKTQIIEFTAKAAGVCVSNVFDVLNQRIMVAELMGRGQSGSPVNGEIPHVNSSMPASHGHDGLLTSPAPPSPDSDSYQAYNLSQQMKHKELFSQRKQREFIPDSKKDDSYWDRRRRNNEAAKRSREKRRFNDMVLEQRVVELTKENAILKAQLDAIREEFGICGDNVVCVEKVMANMPTSEQVLSITKRQKLMNPSAMFGHPNQSPIPTSVIHQPVLAPSPQPISHSHNIIHHPTVHHEPPYREHADYNPYFPTFHTSQICDSNSALNLSRSRSRPQSPYEISSNSGDECAPIALTTTEVNNSLPLKLRHKSHLGDKDAATALLSLQHIKQEPNLRASPSWDAEGSSDERDSGISLGGEWSASQAAATLQSLQKQSQVTLQDTERDPQLHSVIDRLSSEVAHLKSIMIRKDANTKH</sequence>
<keyword evidence="13" id="KW-0539">Nucleus</keyword>
<evidence type="ECO:0000256" key="14">
    <source>
        <dbReference type="RuleBase" id="RU000688"/>
    </source>
</evidence>
<dbReference type="GO" id="GO:0003700">
    <property type="term" value="F:DNA-binding transcription factor activity"/>
    <property type="evidence" value="ECO:0007669"/>
    <property type="project" value="InterPro"/>
</dbReference>
<dbReference type="SUPFAM" id="SSF57959">
    <property type="entry name" value="Leucine zipper domain"/>
    <property type="match status" value="1"/>
</dbReference>
<evidence type="ECO:0000256" key="9">
    <source>
        <dbReference type="ARBA" id="ARBA00023136"/>
    </source>
</evidence>
<dbReference type="GO" id="GO:0005886">
    <property type="term" value="C:plasma membrane"/>
    <property type="evidence" value="ECO:0007669"/>
    <property type="project" value="TreeGrafter"/>
</dbReference>